<evidence type="ECO:0000313" key="2">
    <source>
        <dbReference type="EMBL" id="QRQ81759.1"/>
    </source>
</evidence>
<dbReference type="EMBL" id="CP069798">
    <property type="protein sequence ID" value="QRQ81759.1"/>
    <property type="molecule type" value="Genomic_DNA"/>
</dbReference>
<proteinExistence type="predicted"/>
<name>A0A892ZLJ1_9NEIS</name>
<dbReference type="RefSeq" id="WP_230339058.1">
    <property type="nucleotide sequence ID" value="NZ_CP069798.1"/>
</dbReference>
<feature type="chain" id="PRO_5034811010" evidence="1">
    <location>
        <begin position="27"/>
        <end position="96"/>
    </location>
</feature>
<organism evidence="2 3">
    <name type="scientific">Paralysiella testudinis</name>
    <dbReference type="NCBI Taxonomy" id="2809020"/>
    <lineage>
        <taxon>Bacteria</taxon>
        <taxon>Pseudomonadati</taxon>
        <taxon>Pseudomonadota</taxon>
        <taxon>Betaproteobacteria</taxon>
        <taxon>Neisseriales</taxon>
        <taxon>Neisseriaceae</taxon>
        <taxon>Paralysiella</taxon>
    </lineage>
</organism>
<keyword evidence="1" id="KW-0732">Signal</keyword>
<sequence>MTRKTQGLALLAVATAGLLWAGLAAAKTINVADHNTPYNNDDIQKLAATAVGMGVKEPVKLNLQGGNLNVSGSTATTCVIKVGSGDTPKIGGISCK</sequence>
<feature type="signal peptide" evidence="1">
    <location>
        <begin position="1"/>
        <end position="26"/>
    </location>
</feature>
<evidence type="ECO:0000313" key="3">
    <source>
        <dbReference type="Proteomes" id="UP000653156"/>
    </source>
</evidence>
<reference evidence="2" key="1">
    <citation type="submission" date="2021-02" db="EMBL/GenBank/DDBJ databases">
        <title>Neisseriaceae sp. 26B isolated from the cloaca of a Common Toad-headed Turtle (Mesoclemmys nasuta).</title>
        <authorList>
            <person name="Spergser J."/>
            <person name="Busse H.-J."/>
        </authorList>
    </citation>
    <scope>NUCLEOTIDE SEQUENCE</scope>
    <source>
        <strain evidence="2">26B</strain>
    </source>
</reference>
<gene>
    <name evidence="2" type="ORF">JQU52_13955</name>
</gene>
<protein>
    <submittedName>
        <fullName evidence="2">Uncharacterized protein</fullName>
    </submittedName>
</protein>
<dbReference type="Proteomes" id="UP000653156">
    <property type="component" value="Chromosome"/>
</dbReference>
<dbReference type="KEGG" id="ptes:JQU52_13955"/>
<accession>A0A892ZLJ1</accession>
<dbReference type="AlphaFoldDB" id="A0A892ZLJ1"/>
<keyword evidence="3" id="KW-1185">Reference proteome</keyword>
<evidence type="ECO:0000256" key="1">
    <source>
        <dbReference type="SAM" id="SignalP"/>
    </source>
</evidence>